<gene>
    <name evidence="2" type="ORF">FY207_01425</name>
</gene>
<feature type="transmembrane region" description="Helical" evidence="1">
    <location>
        <begin position="15"/>
        <end position="41"/>
    </location>
</feature>
<keyword evidence="1" id="KW-0812">Transmembrane</keyword>
<evidence type="ECO:0000256" key="1">
    <source>
        <dbReference type="SAM" id="Phobius"/>
    </source>
</evidence>
<comment type="caution">
    <text evidence="2">The sequence shown here is derived from an EMBL/GenBank/DDBJ whole genome shotgun (WGS) entry which is preliminary data.</text>
</comment>
<sequence>MELCVMQGLSSVDKVAASMCVVPAFMCVFAACVAAVLIKTLGTKSGTSLESPFAGFSAWAVLTVVTLLFFTLQALERAWYVVSVTAAQYRSFAAVMAWWLSLEGRHKTEEALADGRAVLMDYTDGSFYRRIDPKEPDPRPCKGNMRQRVGSVLWLLDVTDSVAHQRELCKNSILS</sequence>
<dbReference type="RefSeq" id="WP_023387070.1">
    <property type="nucleotide sequence ID" value="NZ_CP023730.1"/>
</dbReference>
<dbReference type="EMBL" id="VTCY01000002">
    <property type="protein sequence ID" value="KAB0452589.1"/>
    <property type="molecule type" value="Genomic_DNA"/>
</dbReference>
<accession>A0A643CMI8</accession>
<feature type="transmembrane region" description="Helical" evidence="1">
    <location>
        <begin position="53"/>
        <end position="72"/>
    </location>
</feature>
<feature type="transmembrane region" description="Helical" evidence="1">
    <location>
        <begin position="78"/>
        <end position="100"/>
    </location>
</feature>
<organism evidence="2">
    <name type="scientific">Anaplasma marginale</name>
    <dbReference type="NCBI Taxonomy" id="770"/>
    <lineage>
        <taxon>Bacteria</taxon>
        <taxon>Pseudomonadati</taxon>
        <taxon>Pseudomonadota</taxon>
        <taxon>Alphaproteobacteria</taxon>
        <taxon>Rickettsiales</taxon>
        <taxon>Anaplasmataceae</taxon>
        <taxon>Anaplasma</taxon>
    </lineage>
</organism>
<protein>
    <submittedName>
        <fullName evidence="2">Uncharacterized protein</fullName>
    </submittedName>
</protein>
<reference evidence="2" key="1">
    <citation type="submission" date="2019-08" db="EMBL/GenBank/DDBJ databases">
        <authorList>
            <person name="Amaro Estrada I."/>
            <person name="Quiroz Castaneda R.E."/>
            <person name="Martinez Ocampo F."/>
            <person name="Rodriguez Camarillo S.D."/>
        </authorList>
    </citation>
    <scope>NUCLEOTIDE SEQUENCE</scope>
    <source>
        <strain evidence="2">MEX-30-184-02</strain>
    </source>
</reference>
<proteinExistence type="predicted"/>
<keyword evidence="1" id="KW-1133">Transmembrane helix</keyword>
<name>A0A643CMI8_ANAMA</name>
<dbReference type="AlphaFoldDB" id="A0A643CMI8"/>
<evidence type="ECO:0000313" key="2">
    <source>
        <dbReference type="EMBL" id="KAB0452589.1"/>
    </source>
</evidence>
<keyword evidence="1" id="KW-0472">Membrane</keyword>